<dbReference type="SMART" id="SM00065">
    <property type="entry name" value="GAF"/>
    <property type="match status" value="1"/>
</dbReference>
<dbReference type="InterPro" id="IPR000160">
    <property type="entry name" value="GGDEF_dom"/>
</dbReference>
<dbReference type="InterPro" id="IPR029016">
    <property type="entry name" value="GAF-like_dom_sf"/>
</dbReference>
<dbReference type="InterPro" id="IPR029787">
    <property type="entry name" value="Nucleotide_cyclase"/>
</dbReference>
<feature type="transmembrane region" description="Helical" evidence="2">
    <location>
        <begin position="63"/>
        <end position="86"/>
    </location>
</feature>
<evidence type="ECO:0000256" key="1">
    <source>
        <dbReference type="SAM" id="Coils"/>
    </source>
</evidence>
<keyword evidence="2" id="KW-0812">Transmembrane</keyword>
<dbReference type="SUPFAM" id="SSF55781">
    <property type="entry name" value="GAF domain-like"/>
    <property type="match status" value="1"/>
</dbReference>
<gene>
    <name evidence="4" type="ORF">NNJEOMEG_02983</name>
</gene>
<keyword evidence="2" id="KW-0472">Membrane</keyword>
<keyword evidence="2" id="KW-1133">Transmembrane helix</keyword>
<reference evidence="4 5" key="1">
    <citation type="submission" date="2020-04" db="EMBL/GenBank/DDBJ databases">
        <authorList>
            <consortium name="Desulfovibrio sp. FSS-1 genome sequencing consortium"/>
            <person name="Shimoshige H."/>
            <person name="Kobayashi H."/>
            <person name="Maekawa T."/>
        </authorList>
    </citation>
    <scope>NUCLEOTIDE SEQUENCE [LARGE SCALE GENOMIC DNA]</scope>
    <source>
        <strain evidence="4 5">SIID29052-01</strain>
    </source>
</reference>
<dbReference type="Proteomes" id="UP000494245">
    <property type="component" value="Unassembled WGS sequence"/>
</dbReference>
<feature type="coiled-coil region" evidence="1">
    <location>
        <begin position="118"/>
        <end position="152"/>
    </location>
</feature>
<evidence type="ECO:0000256" key="2">
    <source>
        <dbReference type="SAM" id="Phobius"/>
    </source>
</evidence>
<dbReference type="RefSeq" id="WP_173085860.1">
    <property type="nucleotide sequence ID" value="NZ_BLTE01000014.1"/>
</dbReference>
<dbReference type="Pfam" id="PF00990">
    <property type="entry name" value="GGDEF"/>
    <property type="match status" value="1"/>
</dbReference>
<dbReference type="Gene3D" id="3.30.450.40">
    <property type="match status" value="1"/>
</dbReference>
<feature type="domain" description="GAF" evidence="3">
    <location>
        <begin position="181"/>
        <end position="316"/>
    </location>
</feature>
<dbReference type="InterPro" id="IPR043128">
    <property type="entry name" value="Rev_trsase/Diguanyl_cyclase"/>
</dbReference>
<keyword evidence="5" id="KW-1185">Reference proteome</keyword>
<feature type="transmembrane region" description="Helical" evidence="2">
    <location>
        <begin position="20"/>
        <end position="38"/>
    </location>
</feature>
<evidence type="ECO:0000313" key="5">
    <source>
        <dbReference type="Proteomes" id="UP000494245"/>
    </source>
</evidence>
<organism evidence="4 5">
    <name type="scientific">Fundidesulfovibrio magnetotacticus</name>
    <dbReference type="NCBI Taxonomy" id="2730080"/>
    <lineage>
        <taxon>Bacteria</taxon>
        <taxon>Pseudomonadati</taxon>
        <taxon>Thermodesulfobacteriota</taxon>
        <taxon>Desulfovibrionia</taxon>
        <taxon>Desulfovibrionales</taxon>
        <taxon>Desulfovibrionaceae</taxon>
        <taxon>Fundidesulfovibrio</taxon>
    </lineage>
</organism>
<dbReference type="EMBL" id="BLTE01000014">
    <property type="protein sequence ID" value="GFK95125.1"/>
    <property type="molecule type" value="Genomic_DNA"/>
</dbReference>
<comment type="caution">
    <text evidence="4">The sequence shown here is derived from an EMBL/GenBank/DDBJ whole genome shotgun (WGS) entry which is preliminary data.</text>
</comment>
<sequence>MKASIAPTRAFESAFKQSFVLETFLGLGLLAAVNVFWFREAPAFCTFSPHPYFIVVLPIATRYGFRAGVFSAMLATAFYLAFLLPTRPDISPIDLRSWEYWGPPLLFMAAGVVLGEIRESANRETNLLRLERDDLSRELTHLTKQYQALSMAKEAMDLSVITQEQTLSLLYESSQGLRTLAEGEVYPAVLELLARYAGADAGSIYLLDDGELRLKSALGEVENRPETLPPDKGLAEMVLDRKRAVTLNACTAPEQACGHLLAAAPLLTGSNQAMGILAIESIPFHKLTPQAIRVLSLLADWCSSSVLNARTYLDTKNQLIADDVTKAYTFQFFLERVEEEYSRARRYKLPLSMLLLRIEDWALIPDSRRLECLALVCQVVRGIIRKIDLLFRHERPDQLILLLPCTPGEGATVVARKFSEQLAAFHYEIVPGSPETLRVAIALTQAGDAHDSGISMLRQTQSELDGRG</sequence>
<dbReference type="Gene3D" id="3.30.70.270">
    <property type="match status" value="1"/>
</dbReference>
<protein>
    <recommendedName>
        <fullName evidence="3">GAF domain-containing protein</fullName>
    </recommendedName>
</protein>
<name>A0A6V8M3Z9_9BACT</name>
<accession>A0A6V8M3Z9</accession>
<dbReference type="InterPro" id="IPR003018">
    <property type="entry name" value="GAF"/>
</dbReference>
<proteinExistence type="predicted"/>
<evidence type="ECO:0000259" key="3">
    <source>
        <dbReference type="SMART" id="SM00065"/>
    </source>
</evidence>
<dbReference type="AlphaFoldDB" id="A0A6V8M3Z9"/>
<dbReference type="SUPFAM" id="SSF55073">
    <property type="entry name" value="Nucleotide cyclase"/>
    <property type="match status" value="1"/>
</dbReference>
<evidence type="ECO:0000313" key="4">
    <source>
        <dbReference type="EMBL" id="GFK95125.1"/>
    </source>
</evidence>
<dbReference type="Pfam" id="PF13185">
    <property type="entry name" value="GAF_2"/>
    <property type="match status" value="1"/>
</dbReference>
<keyword evidence="1" id="KW-0175">Coiled coil</keyword>
<reference evidence="4 5" key="2">
    <citation type="submission" date="2020-05" db="EMBL/GenBank/DDBJ databases">
        <title>Draft genome sequence of Desulfovibrio sp. strainFSS-1.</title>
        <authorList>
            <person name="Shimoshige H."/>
            <person name="Kobayashi H."/>
            <person name="Maekawa T."/>
        </authorList>
    </citation>
    <scope>NUCLEOTIDE SEQUENCE [LARGE SCALE GENOMIC DNA]</scope>
    <source>
        <strain evidence="4 5">SIID29052-01</strain>
    </source>
</reference>